<dbReference type="InterPro" id="IPR044814">
    <property type="entry name" value="Terpene_cyclase_plant_C1"/>
</dbReference>
<evidence type="ECO:0000259" key="5">
    <source>
        <dbReference type="Pfam" id="PF01397"/>
    </source>
</evidence>
<dbReference type="PANTHER" id="PTHR31225">
    <property type="entry name" value="OS04G0344100 PROTEIN-RELATED"/>
    <property type="match status" value="1"/>
</dbReference>
<gene>
    <name evidence="7" type="ORF">G2W53_021237</name>
</gene>
<dbReference type="PANTHER" id="PTHR31225:SF98">
    <property type="entry name" value="TERPENE SYNTHASE 9-RELATED"/>
    <property type="match status" value="1"/>
</dbReference>
<dbReference type="CDD" id="cd00684">
    <property type="entry name" value="Terpene_cyclase_plant_C1"/>
    <property type="match status" value="1"/>
</dbReference>
<evidence type="ECO:0000313" key="8">
    <source>
        <dbReference type="Proteomes" id="UP000634136"/>
    </source>
</evidence>
<dbReference type="GO" id="GO:0016102">
    <property type="term" value="P:diterpenoid biosynthetic process"/>
    <property type="evidence" value="ECO:0007669"/>
    <property type="project" value="InterPro"/>
</dbReference>
<evidence type="ECO:0000259" key="6">
    <source>
        <dbReference type="Pfam" id="PF03936"/>
    </source>
</evidence>
<dbReference type="OrthoDB" id="1417850at2759"/>
<protein>
    <submittedName>
        <fullName evidence="7">Isoprene synthase, chloroplastic-like</fullName>
    </submittedName>
</protein>
<dbReference type="InterPro" id="IPR001906">
    <property type="entry name" value="Terpene_synth_N"/>
</dbReference>
<comment type="cofactor">
    <cofactor evidence="1">
        <name>Mg(2+)</name>
        <dbReference type="ChEBI" id="CHEBI:18420"/>
    </cofactor>
</comment>
<evidence type="ECO:0000256" key="1">
    <source>
        <dbReference type="ARBA" id="ARBA00001946"/>
    </source>
</evidence>
<accession>A0A834TJ40</accession>
<dbReference type="GO" id="GO:0080027">
    <property type="term" value="P:response to herbivore"/>
    <property type="evidence" value="ECO:0007669"/>
    <property type="project" value="UniProtKB-ARBA"/>
</dbReference>
<feature type="domain" description="Terpene synthase metal-binding" evidence="6">
    <location>
        <begin position="206"/>
        <end position="447"/>
    </location>
</feature>
<dbReference type="Pfam" id="PF01397">
    <property type="entry name" value="Terpene_synth"/>
    <property type="match status" value="1"/>
</dbReference>
<dbReference type="GO" id="GO:0000287">
    <property type="term" value="F:magnesium ion binding"/>
    <property type="evidence" value="ECO:0007669"/>
    <property type="project" value="InterPro"/>
</dbReference>
<name>A0A834TJ40_9FABA</name>
<dbReference type="InterPro" id="IPR036965">
    <property type="entry name" value="Terpene_synth_N_sf"/>
</dbReference>
<dbReference type="SUPFAM" id="SSF48239">
    <property type="entry name" value="Terpenoid cyclases/Protein prenyltransferases"/>
    <property type="match status" value="1"/>
</dbReference>
<dbReference type="FunFam" id="1.50.10.130:FF:000001">
    <property type="entry name" value="Isoprene synthase, chloroplastic"/>
    <property type="match status" value="1"/>
</dbReference>
<keyword evidence="2" id="KW-0479">Metal-binding</keyword>
<dbReference type="SFLD" id="SFLDG01019">
    <property type="entry name" value="Terpene_Cyclase_Like_1_C_Termi"/>
    <property type="match status" value="1"/>
</dbReference>
<dbReference type="Gene3D" id="1.10.600.10">
    <property type="entry name" value="Farnesyl Diphosphate Synthase"/>
    <property type="match status" value="1"/>
</dbReference>
<dbReference type="FunFam" id="1.10.600.10:FF:000007">
    <property type="entry name" value="Isoprene synthase, chloroplastic"/>
    <property type="match status" value="1"/>
</dbReference>
<dbReference type="SUPFAM" id="SSF48576">
    <property type="entry name" value="Terpenoid synthases"/>
    <property type="match status" value="1"/>
</dbReference>
<evidence type="ECO:0000256" key="3">
    <source>
        <dbReference type="ARBA" id="ARBA00022842"/>
    </source>
</evidence>
<dbReference type="Proteomes" id="UP000634136">
    <property type="component" value="Unassembled WGS sequence"/>
</dbReference>
<dbReference type="AlphaFoldDB" id="A0A834TJ40"/>
<evidence type="ECO:0000256" key="2">
    <source>
        <dbReference type="ARBA" id="ARBA00022723"/>
    </source>
</evidence>
<dbReference type="InterPro" id="IPR005630">
    <property type="entry name" value="Terpene_synthase_metal-bd"/>
</dbReference>
<evidence type="ECO:0000256" key="4">
    <source>
        <dbReference type="ARBA" id="ARBA00023239"/>
    </source>
</evidence>
<dbReference type="SFLD" id="SFLDS00005">
    <property type="entry name" value="Isoprenoid_Synthase_Type_I"/>
    <property type="match status" value="1"/>
</dbReference>
<dbReference type="InterPro" id="IPR008949">
    <property type="entry name" value="Isoprenoid_synthase_dom_sf"/>
</dbReference>
<comment type="caution">
    <text evidence="7">The sequence shown here is derived from an EMBL/GenBank/DDBJ whole genome shotgun (WGS) entry which is preliminary data.</text>
</comment>
<feature type="domain" description="Terpene synthase N-terminal" evidence="5">
    <location>
        <begin position="7"/>
        <end position="148"/>
    </location>
</feature>
<reference evidence="7" key="1">
    <citation type="submission" date="2020-09" db="EMBL/GenBank/DDBJ databases">
        <title>Genome-Enabled Discovery of Anthraquinone Biosynthesis in Senna tora.</title>
        <authorList>
            <person name="Kang S.-H."/>
            <person name="Pandey R.P."/>
            <person name="Lee C.-M."/>
            <person name="Sim J.-S."/>
            <person name="Jeong J.-T."/>
            <person name="Choi B.-S."/>
            <person name="Jung M."/>
            <person name="Ginzburg D."/>
            <person name="Zhao K."/>
            <person name="Won S.Y."/>
            <person name="Oh T.-J."/>
            <person name="Yu Y."/>
            <person name="Kim N.-H."/>
            <person name="Lee O.R."/>
            <person name="Lee T.-H."/>
            <person name="Bashyal P."/>
            <person name="Kim T.-S."/>
            <person name="Lee W.-H."/>
            <person name="Kawkins C."/>
            <person name="Kim C.-K."/>
            <person name="Kim J.S."/>
            <person name="Ahn B.O."/>
            <person name="Rhee S.Y."/>
            <person name="Sohng J.K."/>
        </authorList>
    </citation>
    <scope>NUCLEOTIDE SEQUENCE</scope>
    <source>
        <tissue evidence="7">Leaf</tissue>
    </source>
</reference>
<dbReference type="InterPro" id="IPR034741">
    <property type="entry name" value="Terpene_cyclase-like_1_C"/>
</dbReference>
<proteinExistence type="predicted"/>
<dbReference type="GO" id="GO:0009611">
    <property type="term" value="P:response to wounding"/>
    <property type="evidence" value="ECO:0007669"/>
    <property type="project" value="UniProtKB-ARBA"/>
</dbReference>
<keyword evidence="4" id="KW-0456">Lyase</keyword>
<dbReference type="Pfam" id="PF03936">
    <property type="entry name" value="Terpene_synth_C"/>
    <property type="match status" value="1"/>
</dbReference>
<keyword evidence="3" id="KW-0460">Magnesium</keyword>
<evidence type="ECO:0000313" key="7">
    <source>
        <dbReference type="EMBL" id="KAF7823093.1"/>
    </source>
</evidence>
<dbReference type="EMBL" id="JAAIUW010000007">
    <property type="protein sequence ID" value="KAF7823093.1"/>
    <property type="molecule type" value="Genomic_DNA"/>
</dbReference>
<keyword evidence="8" id="KW-1185">Reference proteome</keyword>
<dbReference type="InterPro" id="IPR050148">
    <property type="entry name" value="Terpene_synthase-like"/>
</dbReference>
<dbReference type="GO" id="GO:0010333">
    <property type="term" value="F:terpene synthase activity"/>
    <property type="evidence" value="ECO:0007669"/>
    <property type="project" value="InterPro"/>
</dbReference>
<sequence length="514" mass="60103">MIHRTEESPMSLVELIDNIQRLGLTYKFEEDINTALHKVVSSQNRKHKTEKTLHSTSLTFRLLRQHGFHISQDVFKNFMDKNGKFKAEIRYDVEGLLSLYEASHLVLEGENILDEARVFATTHLNNYLKQNSRTELDNKLEEQVSHVLELPYHQRMHRLEARYYIETYRKNQSHDELLLELAILDFNMVQSLYQQELRAMSRWWNEIGLAKKLSFARDRLMESFFWALGMAPNPQFSKCREELTKVAAFITVIDDVYDVYGTLDELELFTDAVQRWDVKAINSLPDYMKLCFLALYNTVNDMAYDTLKEQGQNSLPYLTKAWSDLCKTFLQEAKWNYKREIPPKFEEYLENAWVSSSGPLFLTHSYFLLTPHFKHQPLPSLLSNNYHNLLRSPSIIFRLCNDLATSADEVERGETTNSMASYMRDRGVSEEEAREELRNMNDRAWKKMNREGVVEGSEFPKPFVETAMNLARISQCTYQYGDGHGKPDGRSKNRIKSLLVDPIPLPNVYHLSCN</sequence>
<organism evidence="7 8">
    <name type="scientific">Senna tora</name>
    <dbReference type="NCBI Taxonomy" id="362788"/>
    <lineage>
        <taxon>Eukaryota</taxon>
        <taxon>Viridiplantae</taxon>
        <taxon>Streptophyta</taxon>
        <taxon>Embryophyta</taxon>
        <taxon>Tracheophyta</taxon>
        <taxon>Spermatophyta</taxon>
        <taxon>Magnoliopsida</taxon>
        <taxon>eudicotyledons</taxon>
        <taxon>Gunneridae</taxon>
        <taxon>Pentapetalae</taxon>
        <taxon>rosids</taxon>
        <taxon>fabids</taxon>
        <taxon>Fabales</taxon>
        <taxon>Fabaceae</taxon>
        <taxon>Caesalpinioideae</taxon>
        <taxon>Cassia clade</taxon>
        <taxon>Senna</taxon>
    </lineage>
</organism>
<dbReference type="InterPro" id="IPR008930">
    <property type="entry name" value="Terpenoid_cyclase/PrenylTrfase"/>
</dbReference>
<dbReference type="Gene3D" id="1.50.10.130">
    <property type="entry name" value="Terpene synthase, N-terminal domain"/>
    <property type="match status" value="1"/>
</dbReference>